<evidence type="ECO:0000256" key="1">
    <source>
        <dbReference type="ARBA" id="ARBA00022741"/>
    </source>
</evidence>
<keyword evidence="6" id="KW-1185">Reference proteome</keyword>
<proteinExistence type="predicted"/>
<dbReference type="InterPro" id="IPR017871">
    <property type="entry name" value="ABC_transporter-like_CS"/>
</dbReference>
<protein>
    <submittedName>
        <fullName evidence="5">Fused ATP-binding subunits of ABC superfamily protein involved in precise excision of transposons</fullName>
        <ecNumber evidence="5">3.6.3.33</ecNumber>
    </submittedName>
</protein>
<feature type="domain" description="ABC transporter" evidence="4">
    <location>
        <begin position="322"/>
        <end position="536"/>
    </location>
</feature>
<feature type="domain" description="ABC transporter" evidence="4">
    <location>
        <begin position="4"/>
        <end position="256"/>
    </location>
</feature>
<keyword evidence="2 5" id="KW-0067">ATP-binding</keyword>
<dbReference type="PROSITE" id="PS00211">
    <property type="entry name" value="ABC_TRANSPORTER_1"/>
    <property type="match status" value="2"/>
</dbReference>
<dbReference type="eggNOG" id="COG0488">
    <property type="taxonomic scope" value="Bacteria"/>
</dbReference>
<name>B0VGI6_CLOAI</name>
<dbReference type="Proteomes" id="UP000002019">
    <property type="component" value="Chromosome"/>
</dbReference>
<evidence type="ECO:0000313" key="6">
    <source>
        <dbReference type="Proteomes" id="UP000002019"/>
    </source>
</evidence>
<keyword evidence="5" id="KW-0378">Hydrolase</keyword>
<dbReference type="EC" id="3.6.3.33" evidence="5"/>
<dbReference type="SMART" id="SM00382">
    <property type="entry name" value="AAA"/>
    <property type="match status" value="2"/>
</dbReference>
<feature type="coiled-coil region" evidence="3">
    <location>
        <begin position="601"/>
        <end position="628"/>
    </location>
</feature>
<accession>B0VGI6</accession>
<dbReference type="GO" id="GO:0016887">
    <property type="term" value="F:ATP hydrolysis activity"/>
    <property type="evidence" value="ECO:0007669"/>
    <property type="project" value="InterPro"/>
</dbReference>
<sequence>MSLIQVIDAGVEFAGNYVLRGINCTLEYNSRIGLIGSNGSGKTTLIKLMLGIIPPSEGKVLRAKKCRIAYLPQNPVLEKDILMGDYIQNSRPDLLSLQQQIDELSSLLQKKHTERAENELKIVLDKFQANGGDEFANSIKYVITSLGFSEDDYEKPLYSFSGGEQTRLCLASILLMPYDLLILDEPTNHLDIAMISWLEKYLNNSKAPFLLVSHDRIFLDNTVSTIFQLENTQLSITKGNYSSFAQAKAIEQKTQERQFEKQQKFIAETEDFISKNIAGQKTNQAKSRLKMLSRIEIIQKPQQAKKIKLNIQTAGRSGNDVYTLKDVEFGIPEGPLLAKNVNLQVHYRDRVCIIGPNGCGKTTLLKILLEEREIFSGSLKIGASLEVGYYDQHQVFLDEDLTVMETLWQIVPSETRGYVLSYLARFGFQGLDVEKKVEILSGGEKSRLMLCVLIHQNPNLLIMDEPTNHLDMEMSDSLLSALQNYQGTIIFVSHDRYFIRQLATKYWVFHKALENNILYPTISETETNLKEALELAFTIPEPPKAKVNLRERKKKINPYYLEQIHKQIENEQTSITKNHSQIEKINSQLALPSTYSNAMRAKELRQQIDLLLNEIENSKKHIAELETQYLELSYDS</sequence>
<organism evidence="5 6">
    <name type="scientific">Cloacimonas acidaminovorans (strain Evry)</name>
    <dbReference type="NCBI Taxonomy" id="459349"/>
    <lineage>
        <taxon>Bacteria</taxon>
        <taxon>Pseudomonadati</taxon>
        <taxon>Candidatus Cloacimonadota</taxon>
        <taxon>Candidatus Cloacimonadia</taxon>
        <taxon>Candidatus Cloacimonadales</taxon>
        <taxon>Candidatus Cloacimonadaceae</taxon>
        <taxon>Candidatus Cloacimonas</taxon>
    </lineage>
</organism>
<reference evidence="5 6" key="1">
    <citation type="journal article" date="2008" name="J. Bacteriol.">
        <title>'Candidatus Cloacamonas acidaminovorans': genome sequence reconstruction provides a first glimpse of a new bacterial division.</title>
        <authorList>
            <person name="Pelletier E."/>
            <person name="Kreimeyer A."/>
            <person name="Bocs S."/>
            <person name="Rouy Z."/>
            <person name="Gyapay G."/>
            <person name="Chouari R."/>
            <person name="Riviere D."/>
            <person name="Ganesan A."/>
            <person name="Daegelen P."/>
            <person name="Sghir A."/>
            <person name="Cohen G.N."/>
            <person name="Medigue C."/>
            <person name="Weissenbach J."/>
            <person name="Le Paslier D."/>
        </authorList>
    </citation>
    <scope>NUCLEOTIDE SEQUENCE [LARGE SCALE GENOMIC DNA]</scope>
    <source>
        <strain evidence="6">Evry</strain>
    </source>
</reference>
<dbReference type="Pfam" id="PF12848">
    <property type="entry name" value="ABC_tran_Xtn"/>
    <property type="match status" value="1"/>
</dbReference>
<dbReference type="Pfam" id="PF00005">
    <property type="entry name" value="ABC_tran"/>
    <property type="match status" value="2"/>
</dbReference>
<dbReference type="Gene3D" id="3.40.50.300">
    <property type="entry name" value="P-loop containing nucleotide triphosphate hydrolases"/>
    <property type="match status" value="2"/>
</dbReference>
<evidence type="ECO:0000313" key="5">
    <source>
        <dbReference type="EMBL" id="CAO80423.1"/>
    </source>
</evidence>
<keyword evidence="3" id="KW-0175">Coiled coil</keyword>
<dbReference type="EMBL" id="CU466930">
    <property type="protein sequence ID" value="CAO80423.1"/>
    <property type="molecule type" value="Genomic_DNA"/>
</dbReference>
<dbReference type="GO" id="GO:0005524">
    <property type="term" value="F:ATP binding"/>
    <property type="evidence" value="ECO:0007669"/>
    <property type="project" value="UniProtKB-KW"/>
</dbReference>
<evidence type="ECO:0000259" key="4">
    <source>
        <dbReference type="PROSITE" id="PS50893"/>
    </source>
</evidence>
<dbReference type="PANTHER" id="PTHR42855:SF2">
    <property type="entry name" value="DRUG RESISTANCE ABC TRANSPORTER,ATP-BINDING PROTEIN"/>
    <property type="match status" value="1"/>
</dbReference>
<dbReference type="InterPro" id="IPR003439">
    <property type="entry name" value="ABC_transporter-like_ATP-bd"/>
</dbReference>
<dbReference type="InterPro" id="IPR027417">
    <property type="entry name" value="P-loop_NTPase"/>
</dbReference>
<dbReference type="SUPFAM" id="SSF52540">
    <property type="entry name" value="P-loop containing nucleoside triphosphate hydrolases"/>
    <property type="match status" value="2"/>
</dbReference>
<dbReference type="PANTHER" id="PTHR42855">
    <property type="entry name" value="ABC TRANSPORTER ATP-BINDING SUBUNIT"/>
    <property type="match status" value="1"/>
</dbReference>
<dbReference type="OrthoDB" id="9760950at2"/>
<keyword evidence="1" id="KW-0547">Nucleotide-binding</keyword>
<dbReference type="PROSITE" id="PS50893">
    <property type="entry name" value="ABC_TRANSPORTER_2"/>
    <property type="match status" value="2"/>
</dbReference>
<evidence type="ECO:0000256" key="2">
    <source>
        <dbReference type="ARBA" id="ARBA00022840"/>
    </source>
</evidence>
<dbReference type="FunFam" id="3.40.50.300:FF:000011">
    <property type="entry name" value="Putative ABC transporter ATP-binding component"/>
    <property type="match status" value="1"/>
</dbReference>
<dbReference type="CDD" id="cd03221">
    <property type="entry name" value="ABCF_EF-3"/>
    <property type="match status" value="2"/>
</dbReference>
<dbReference type="RefSeq" id="WP_015424284.1">
    <property type="nucleotide sequence ID" value="NC_020449.1"/>
</dbReference>
<dbReference type="InterPro" id="IPR032781">
    <property type="entry name" value="ABC_tran_Xtn"/>
</dbReference>
<dbReference type="AlphaFoldDB" id="B0VGI6"/>
<evidence type="ECO:0000256" key="3">
    <source>
        <dbReference type="SAM" id="Coils"/>
    </source>
</evidence>
<dbReference type="STRING" id="459349.CLOAM0528"/>
<dbReference type="InterPro" id="IPR003593">
    <property type="entry name" value="AAA+_ATPase"/>
</dbReference>
<gene>
    <name evidence="5" type="ordered locus">CLOAM0528</name>
</gene>
<dbReference type="HOGENOM" id="CLU_000604_36_0_0"/>
<dbReference type="InterPro" id="IPR051309">
    <property type="entry name" value="ABCF_ATPase"/>
</dbReference>
<dbReference type="KEGG" id="caci:CLOAM0528"/>